<dbReference type="EMBL" id="JBEPTQ010000002">
    <property type="protein sequence ID" value="MET4716377.1"/>
    <property type="molecule type" value="Genomic_DNA"/>
</dbReference>
<name>A0ABV2RHU1_BRAJP</name>
<organism evidence="1 2">
    <name type="scientific">Bradyrhizobium japonicum</name>
    <dbReference type="NCBI Taxonomy" id="375"/>
    <lineage>
        <taxon>Bacteria</taxon>
        <taxon>Pseudomonadati</taxon>
        <taxon>Pseudomonadota</taxon>
        <taxon>Alphaproteobacteria</taxon>
        <taxon>Hyphomicrobiales</taxon>
        <taxon>Nitrobacteraceae</taxon>
        <taxon>Bradyrhizobium</taxon>
    </lineage>
</organism>
<evidence type="ECO:0008006" key="3">
    <source>
        <dbReference type="Google" id="ProtNLM"/>
    </source>
</evidence>
<sequence length="66" mass="7587">MRRLSACISTERFFNRIRQCRRVATRYDKLAANYLAFVHLASIRLWLGANESTSEAFLSAAQACLF</sequence>
<comment type="caution">
    <text evidence="1">The sequence shown here is derived from an EMBL/GenBank/DDBJ whole genome shotgun (WGS) entry which is preliminary data.</text>
</comment>
<dbReference type="Proteomes" id="UP001549291">
    <property type="component" value="Unassembled WGS sequence"/>
</dbReference>
<protein>
    <recommendedName>
        <fullName evidence="3">Transposase</fullName>
    </recommendedName>
</protein>
<proteinExistence type="predicted"/>
<reference evidence="1 2" key="1">
    <citation type="submission" date="2024-06" db="EMBL/GenBank/DDBJ databases">
        <title>Genomic Encyclopedia of Type Strains, Phase V (KMG-V): Genome sequencing to study the core and pangenomes of soil and plant-associated prokaryotes.</title>
        <authorList>
            <person name="Whitman W."/>
        </authorList>
    </citation>
    <scope>NUCLEOTIDE SEQUENCE [LARGE SCALE GENOMIC DNA]</scope>
    <source>
        <strain evidence="1 2">USDA 160</strain>
    </source>
</reference>
<accession>A0ABV2RHU1</accession>
<evidence type="ECO:0000313" key="1">
    <source>
        <dbReference type="EMBL" id="MET4716377.1"/>
    </source>
</evidence>
<gene>
    <name evidence="1" type="ORF">ABIF63_000483</name>
</gene>
<keyword evidence="2" id="KW-1185">Reference proteome</keyword>
<evidence type="ECO:0000313" key="2">
    <source>
        <dbReference type="Proteomes" id="UP001549291"/>
    </source>
</evidence>